<keyword evidence="3 6" id="KW-0808">Transferase</keyword>
<evidence type="ECO:0000259" key="7">
    <source>
        <dbReference type="PROSITE" id="PS50206"/>
    </source>
</evidence>
<dbReference type="PROSITE" id="PS00683">
    <property type="entry name" value="RHODANESE_2"/>
    <property type="match status" value="1"/>
</dbReference>
<keyword evidence="2" id="KW-0963">Cytoplasm</keyword>
<organism evidence="8 9">
    <name type="scientific">Klebsiella oxytoca</name>
    <dbReference type="NCBI Taxonomy" id="571"/>
    <lineage>
        <taxon>Bacteria</taxon>
        <taxon>Pseudomonadati</taxon>
        <taxon>Pseudomonadota</taxon>
        <taxon>Gammaproteobacteria</taxon>
        <taxon>Enterobacterales</taxon>
        <taxon>Enterobacteriaceae</taxon>
        <taxon>Klebsiella/Raoultella group</taxon>
        <taxon>Klebsiella</taxon>
    </lineage>
</organism>
<evidence type="ECO:0000256" key="3">
    <source>
        <dbReference type="ARBA" id="ARBA00022679"/>
    </source>
</evidence>
<accession>A0A6B8MN46</accession>
<dbReference type="FunFam" id="3.40.250.10:FF:000015">
    <property type="entry name" value="Sulfurtransferase"/>
    <property type="match status" value="1"/>
</dbReference>
<name>A0A6B8MN46_KLEOX</name>
<dbReference type="InterPro" id="IPR036873">
    <property type="entry name" value="Rhodanese-like_dom_sf"/>
</dbReference>
<dbReference type="PROSITE" id="PS50206">
    <property type="entry name" value="RHODANESE_3"/>
    <property type="match status" value="2"/>
</dbReference>
<dbReference type="InterPro" id="IPR001763">
    <property type="entry name" value="Rhodanese-like_dom"/>
</dbReference>
<evidence type="ECO:0000256" key="5">
    <source>
        <dbReference type="ARBA" id="ARBA00051793"/>
    </source>
</evidence>
<dbReference type="OrthoDB" id="9781034at2"/>
<comment type="subcellular location">
    <subcellularLocation>
        <location evidence="1">Cytoplasm</location>
    </subcellularLocation>
</comment>
<dbReference type="GO" id="GO:0016784">
    <property type="term" value="F:3-mercaptopyruvate sulfurtransferase activity"/>
    <property type="evidence" value="ECO:0007669"/>
    <property type="project" value="UniProtKB-EC"/>
</dbReference>
<evidence type="ECO:0000313" key="8">
    <source>
        <dbReference type="EMBL" id="QGN39175.1"/>
    </source>
</evidence>
<dbReference type="PANTHER" id="PTHR11364:SF27">
    <property type="entry name" value="SULFURTRANSFERASE"/>
    <property type="match status" value="1"/>
</dbReference>
<sequence length="281" mass="30648">MSTSFFIAADWLAEHIDDPEIQIIDARMAPPGQEDRDVNAEYLAGHIPGAVFFDIEALSDHTSPLPHMMPRAEAFAVAMRELGVSSDKHLVVYDEGNLFSAPRAWWMLRTFGVEKVSIVAGGLEGWRRDELPLEQGLPELPEGDFDGRLDPQAIKRLTDVLLVSHEGSAQIVDARPAGRFHGQVAEPRPGLRCGHIPGALNVPWTELVINGELKTTDELNEIFARQGVDFEQPIIVSCGSGVTAAVVLLALTTLGVNGVSLYDGSWSEWGARADLPIEPLQ</sequence>
<evidence type="ECO:0000313" key="9">
    <source>
        <dbReference type="Proteomes" id="UP000427108"/>
    </source>
</evidence>
<dbReference type="Pfam" id="PF00581">
    <property type="entry name" value="Rhodanese"/>
    <property type="match status" value="2"/>
</dbReference>
<dbReference type="Proteomes" id="UP000427108">
    <property type="component" value="Chromosome"/>
</dbReference>
<dbReference type="EMBL" id="CP046115">
    <property type="protein sequence ID" value="QGN39175.1"/>
    <property type="molecule type" value="Genomic_DNA"/>
</dbReference>
<dbReference type="Gene3D" id="3.40.250.10">
    <property type="entry name" value="Rhodanese-like domain"/>
    <property type="match status" value="2"/>
</dbReference>
<proteinExistence type="predicted"/>
<reference evidence="8 9" key="1">
    <citation type="submission" date="2019-11" db="EMBL/GenBank/DDBJ databases">
        <title>Isolation and Application of One Kind of P-Hydroxybenzoic Acid Degrading Bacterium in Mitigating Cropping Obstacle of Cucumber.</title>
        <authorList>
            <person name="Wu F."/>
            <person name="An Y."/>
        </authorList>
    </citation>
    <scope>NUCLEOTIDE SEQUENCE [LARGE SCALE GENOMIC DNA]</scope>
    <source>
        <strain evidence="8 9">P620</strain>
    </source>
</reference>
<dbReference type="PROSITE" id="PS00380">
    <property type="entry name" value="RHODANESE_1"/>
    <property type="match status" value="1"/>
</dbReference>
<dbReference type="FunFam" id="3.40.250.10:FF:000001">
    <property type="entry name" value="Sulfurtransferase"/>
    <property type="match status" value="1"/>
</dbReference>
<keyword evidence="8" id="KW-0670">Pyruvate</keyword>
<feature type="domain" description="Rhodanese" evidence="7">
    <location>
        <begin position="165"/>
        <end position="278"/>
    </location>
</feature>
<dbReference type="InterPro" id="IPR001307">
    <property type="entry name" value="Thiosulphate_STrfase_CS"/>
</dbReference>
<gene>
    <name evidence="8" type="primary">sseA</name>
    <name evidence="8" type="ORF">GJ746_18570</name>
</gene>
<dbReference type="CDD" id="cd01449">
    <property type="entry name" value="TST_Repeat_2"/>
    <property type="match status" value="1"/>
</dbReference>
<keyword evidence="4" id="KW-0677">Repeat</keyword>
<dbReference type="AlphaFoldDB" id="A0A6B8MN46"/>
<dbReference type="SMART" id="SM00450">
    <property type="entry name" value="RHOD"/>
    <property type="match status" value="2"/>
</dbReference>
<dbReference type="CDD" id="cd01448">
    <property type="entry name" value="TST_Repeat_1"/>
    <property type="match status" value="1"/>
</dbReference>
<comment type="catalytic activity">
    <reaction evidence="5">
        <text>2-oxo-3-sulfanylpropanoate + [thioredoxin]-dithiol = [thioredoxin]-disulfide + hydrogen sulfide + pyruvate + H(+)</text>
        <dbReference type="Rhea" id="RHEA:21740"/>
        <dbReference type="Rhea" id="RHEA-COMP:10698"/>
        <dbReference type="Rhea" id="RHEA-COMP:10700"/>
        <dbReference type="ChEBI" id="CHEBI:15361"/>
        <dbReference type="ChEBI" id="CHEBI:15378"/>
        <dbReference type="ChEBI" id="CHEBI:29919"/>
        <dbReference type="ChEBI" id="CHEBI:29950"/>
        <dbReference type="ChEBI" id="CHEBI:50058"/>
        <dbReference type="ChEBI" id="CHEBI:57678"/>
        <dbReference type="EC" id="2.8.1.2"/>
    </reaction>
    <physiologicalReaction direction="left-to-right" evidence="5">
        <dbReference type="Rhea" id="RHEA:21741"/>
    </physiologicalReaction>
</comment>
<dbReference type="InterPro" id="IPR045078">
    <property type="entry name" value="TST/MPST-like"/>
</dbReference>
<dbReference type="SUPFAM" id="SSF52821">
    <property type="entry name" value="Rhodanese/Cell cycle control phosphatase"/>
    <property type="match status" value="2"/>
</dbReference>
<dbReference type="GO" id="GO:0004792">
    <property type="term" value="F:thiosulfate-cyanide sulfurtransferase activity"/>
    <property type="evidence" value="ECO:0007669"/>
    <property type="project" value="InterPro"/>
</dbReference>
<dbReference type="PANTHER" id="PTHR11364">
    <property type="entry name" value="THIOSULFATE SULFERTANSFERASE"/>
    <property type="match status" value="1"/>
</dbReference>
<feature type="domain" description="Rhodanese" evidence="7">
    <location>
        <begin position="17"/>
        <end position="135"/>
    </location>
</feature>
<evidence type="ECO:0000256" key="2">
    <source>
        <dbReference type="ARBA" id="ARBA00022490"/>
    </source>
</evidence>
<evidence type="ECO:0000256" key="1">
    <source>
        <dbReference type="ARBA" id="ARBA00004496"/>
    </source>
</evidence>
<evidence type="ECO:0000256" key="4">
    <source>
        <dbReference type="ARBA" id="ARBA00022737"/>
    </source>
</evidence>
<protein>
    <recommendedName>
        <fullName evidence="6">Sulfurtransferase</fullName>
    </recommendedName>
</protein>
<dbReference type="NCBIfam" id="NF008557">
    <property type="entry name" value="PRK11493.1"/>
    <property type="match status" value="1"/>
</dbReference>
<evidence type="ECO:0000256" key="6">
    <source>
        <dbReference type="RuleBase" id="RU000507"/>
    </source>
</evidence>
<dbReference type="RefSeq" id="WP_154681520.1">
    <property type="nucleotide sequence ID" value="NZ_CP046115.1"/>
</dbReference>
<dbReference type="GO" id="GO:0005829">
    <property type="term" value="C:cytosol"/>
    <property type="evidence" value="ECO:0007669"/>
    <property type="project" value="TreeGrafter"/>
</dbReference>